<dbReference type="GO" id="GO:0034511">
    <property type="term" value="F:U3 snoRNA binding"/>
    <property type="evidence" value="ECO:0007669"/>
    <property type="project" value="TreeGrafter"/>
</dbReference>
<dbReference type="Pfam" id="PF04950">
    <property type="entry name" value="RIBIOP_C"/>
    <property type="match status" value="1"/>
</dbReference>
<dbReference type="PANTHER" id="PTHR12858:SF2">
    <property type="entry name" value="RIBOSOME BIOGENESIS PROTEIN BMS1 HOMOLOG"/>
    <property type="match status" value="1"/>
</dbReference>
<dbReference type="Proteomes" id="UP001209878">
    <property type="component" value="Unassembled WGS sequence"/>
</dbReference>
<evidence type="ECO:0000256" key="3">
    <source>
        <dbReference type="ARBA" id="ARBA00022553"/>
    </source>
</evidence>
<dbReference type="InterPro" id="IPR039761">
    <property type="entry name" value="Bms1/Tsr1"/>
</dbReference>
<keyword evidence="7" id="KW-0342">GTP-binding</keyword>
<keyword evidence="11" id="KW-0175">Coiled coil</keyword>
<dbReference type="SUPFAM" id="SSF52540">
    <property type="entry name" value="P-loop containing nucleoside triphosphate hydrolases"/>
    <property type="match status" value="1"/>
</dbReference>
<evidence type="ECO:0000256" key="7">
    <source>
        <dbReference type="ARBA" id="ARBA00023134"/>
    </source>
</evidence>
<evidence type="ECO:0000256" key="2">
    <source>
        <dbReference type="ARBA" id="ARBA00022517"/>
    </source>
</evidence>
<dbReference type="EMBL" id="JAODUO010000040">
    <property type="protein sequence ID" value="KAK2192024.1"/>
    <property type="molecule type" value="Genomic_DNA"/>
</dbReference>
<dbReference type="GO" id="GO:0032040">
    <property type="term" value="C:small-subunit processome"/>
    <property type="evidence" value="ECO:0007669"/>
    <property type="project" value="UniProtKB-ARBA"/>
</dbReference>
<evidence type="ECO:0000256" key="1">
    <source>
        <dbReference type="ARBA" id="ARBA00004604"/>
    </source>
</evidence>
<feature type="compositionally biased region" description="Acidic residues" evidence="12">
    <location>
        <begin position="638"/>
        <end position="661"/>
    </location>
</feature>
<dbReference type="InterPro" id="IPR037875">
    <property type="entry name" value="Bms1_N"/>
</dbReference>
<evidence type="ECO:0000256" key="6">
    <source>
        <dbReference type="ARBA" id="ARBA00022840"/>
    </source>
</evidence>
<feature type="compositionally biased region" description="Acidic residues" evidence="12">
    <location>
        <begin position="548"/>
        <end position="588"/>
    </location>
</feature>
<comment type="similarity">
    <text evidence="10">Belongs to the TRAFAC class translation factor GTPase superfamily. Bms1-like GTPase family. BMS1 subfamily.</text>
</comment>
<dbReference type="PANTHER" id="PTHR12858">
    <property type="entry name" value="RIBOSOME BIOGENESIS PROTEIN"/>
    <property type="match status" value="1"/>
</dbReference>
<gene>
    <name evidence="14" type="ORF">NP493_40g03006</name>
</gene>
<dbReference type="GO" id="GO:0005654">
    <property type="term" value="C:nucleoplasm"/>
    <property type="evidence" value="ECO:0007669"/>
    <property type="project" value="UniProtKB-ARBA"/>
</dbReference>
<dbReference type="InterPro" id="IPR007034">
    <property type="entry name" value="BMS1_TSR1_C"/>
</dbReference>
<organism evidence="14 15">
    <name type="scientific">Ridgeia piscesae</name>
    <name type="common">Tubeworm</name>
    <dbReference type="NCBI Taxonomy" id="27915"/>
    <lineage>
        <taxon>Eukaryota</taxon>
        <taxon>Metazoa</taxon>
        <taxon>Spiralia</taxon>
        <taxon>Lophotrochozoa</taxon>
        <taxon>Annelida</taxon>
        <taxon>Polychaeta</taxon>
        <taxon>Sedentaria</taxon>
        <taxon>Canalipalpata</taxon>
        <taxon>Sabellida</taxon>
        <taxon>Siboglinidae</taxon>
        <taxon>Ridgeia</taxon>
    </lineage>
</organism>
<proteinExistence type="inferred from homology"/>
<dbReference type="GO" id="GO:0030686">
    <property type="term" value="C:90S preribosome"/>
    <property type="evidence" value="ECO:0007669"/>
    <property type="project" value="TreeGrafter"/>
</dbReference>
<dbReference type="GO" id="GO:0000462">
    <property type="term" value="P:maturation of SSU-rRNA from tricistronic rRNA transcript (SSU-rRNA, 5.8S rRNA, LSU-rRNA)"/>
    <property type="evidence" value="ECO:0007669"/>
    <property type="project" value="TreeGrafter"/>
</dbReference>
<dbReference type="SMART" id="SM00785">
    <property type="entry name" value="AARP2CN"/>
    <property type="match status" value="1"/>
</dbReference>
<dbReference type="InterPro" id="IPR012948">
    <property type="entry name" value="AARP2CN"/>
</dbReference>
<evidence type="ECO:0000256" key="9">
    <source>
        <dbReference type="ARBA" id="ARBA00049117"/>
    </source>
</evidence>
<feature type="region of interest" description="Disordered" evidence="12">
    <location>
        <begin position="1"/>
        <end position="34"/>
    </location>
</feature>
<keyword evidence="2" id="KW-0690">Ribosome biogenesis</keyword>
<dbReference type="SMART" id="SM01362">
    <property type="entry name" value="DUF663"/>
    <property type="match status" value="1"/>
</dbReference>
<feature type="compositionally biased region" description="Acidic residues" evidence="12">
    <location>
        <begin position="484"/>
        <end position="498"/>
    </location>
</feature>
<dbReference type="InterPro" id="IPR030387">
    <property type="entry name" value="G_Bms1/Tsr1_dom"/>
</dbReference>
<evidence type="ECO:0000256" key="10">
    <source>
        <dbReference type="ARBA" id="ARBA00061391"/>
    </source>
</evidence>
<evidence type="ECO:0000256" key="8">
    <source>
        <dbReference type="ARBA" id="ARBA00023242"/>
    </source>
</evidence>
<dbReference type="FunFam" id="3.40.50.300:FF:000105">
    <property type="entry name" value="BMS1 ribosome biogenesis factor"/>
    <property type="match status" value="1"/>
</dbReference>
<comment type="caution">
    <text evidence="14">The sequence shown here is derived from an EMBL/GenBank/DDBJ whole genome shotgun (WGS) entry which is preliminary data.</text>
</comment>
<feature type="compositionally biased region" description="Acidic residues" evidence="12">
    <location>
        <begin position="431"/>
        <end position="466"/>
    </location>
</feature>
<evidence type="ECO:0000259" key="13">
    <source>
        <dbReference type="PROSITE" id="PS51714"/>
    </source>
</evidence>
<protein>
    <recommendedName>
        <fullName evidence="13">Bms1-type G domain-containing protein</fullName>
    </recommendedName>
</protein>
<dbReference type="GO" id="GO:0005524">
    <property type="term" value="F:ATP binding"/>
    <property type="evidence" value="ECO:0007669"/>
    <property type="project" value="UniProtKB-KW"/>
</dbReference>
<keyword evidence="4" id="KW-0547">Nucleotide-binding</keyword>
<dbReference type="InterPro" id="IPR027417">
    <property type="entry name" value="P-loop_NTPase"/>
</dbReference>
<dbReference type="GO" id="GO:0000479">
    <property type="term" value="P:endonucleolytic cleavage of tricistronic rRNA transcript (SSU-rRNA, 5.8S rRNA, LSU-rRNA)"/>
    <property type="evidence" value="ECO:0007669"/>
    <property type="project" value="TreeGrafter"/>
</dbReference>
<dbReference type="CDD" id="cd01882">
    <property type="entry name" value="BMS1"/>
    <property type="match status" value="1"/>
</dbReference>
<keyword evidence="5" id="KW-0378">Hydrolase</keyword>
<evidence type="ECO:0000256" key="12">
    <source>
        <dbReference type="SAM" id="MobiDB-lite"/>
    </source>
</evidence>
<feature type="compositionally biased region" description="Basic residues" evidence="12">
    <location>
        <begin position="9"/>
        <end position="25"/>
    </location>
</feature>
<evidence type="ECO:0000256" key="5">
    <source>
        <dbReference type="ARBA" id="ARBA00022801"/>
    </source>
</evidence>
<evidence type="ECO:0000256" key="11">
    <source>
        <dbReference type="SAM" id="Coils"/>
    </source>
</evidence>
<dbReference type="GO" id="GO:0003924">
    <property type="term" value="F:GTPase activity"/>
    <property type="evidence" value="ECO:0007669"/>
    <property type="project" value="TreeGrafter"/>
</dbReference>
<comment type="subcellular location">
    <subcellularLocation>
        <location evidence="1">Nucleus</location>
        <location evidence="1">Nucleolus</location>
    </subcellularLocation>
</comment>
<keyword evidence="3" id="KW-0597">Phosphoprotein</keyword>
<evidence type="ECO:0000313" key="15">
    <source>
        <dbReference type="Proteomes" id="UP001209878"/>
    </source>
</evidence>
<feature type="region of interest" description="Disordered" evidence="12">
    <location>
        <begin position="428"/>
        <end position="668"/>
    </location>
</feature>
<keyword evidence="15" id="KW-1185">Reference proteome</keyword>
<dbReference type="Gene3D" id="3.40.50.300">
    <property type="entry name" value="P-loop containing nucleotide triphosphate hydrolases"/>
    <property type="match status" value="1"/>
</dbReference>
<name>A0AAD9UJQ2_RIDPI</name>
<dbReference type="Pfam" id="PF08142">
    <property type="entry name" value="AARP2CN"/>
    <property type="match status" value="1"/>
</dbReference>
<reference evidence="14" key="1">
    <citation type="journal article" date="2023" name="Mol. Biol. Evol.">
        <title>Third-Generation Sequencing Reveals the Adaptive Role of the Epigenome in Three Deep-Sea Polychaetes.</title>
        <authorList>
            <person name="Perez M."/>
            <person name="Aroh O."/>
            <person name="Sun Y."/>
            <person name="Lan Y."/>
            <person name="Juniper S.K."/>
            <person name="Young C.R."/>
            <person name="Angers B."/>
            <person name="Qian P.Y."/>
        </authorList>
    </citation>
    <scope>NUCLEOTIDE SEQUENCE</scope>
    <source>
        <strain evidence="14">R07B-5</strain>
    </source>
</reference>
<feature type="domain" description="Bms1-type G" evidence="13">
    <location>
        <begin position="77"/>
        <end position="241"/>
    </location>
</feature>
<dbReference type="PROSITE" id="PS51714">
    <property type="entry name" value="G_BMS1"/>
    <property type="match status" value="1"/>
</dbReference>
<comment type="catalytic activity">
    <reaction evidence="9">
        <text>GTP + H2O = GDP + phosphate + H(+)</text>
        <dbReference type="Rhea" id="RHEA:19669"/>
        <dbReference type="ChEBI" id="CHEBI:15377"/>
        <dbReference type="ChEBI" id="CHEBI:15378"/>
        <dbReference type="ChEBI" id="CHEBI:37565"/>
        <dbReference type="ChEBI" id="CHEBI:43474"/>
        <dbReference type="ChEBI" id="CHEBI:58189"/>
    </reaction>
    <physiologicalReaction direction="left-to-right" evidence="9">
        <dbReference type="Rhea" id="RHEA:19670"/>
    </physiologicalReaction>
</comment>
<feature type="coiled-coil region" evidence="11">
    <location>
        <begin position="1242"/>
        <end position="1271"/>
    </location>
</feature>
<keyword evidence="8" id="KW-0539">Nucleus</keyword>
<keyword evidence="6" id="KW-0067">ATP-binding</keyword>
<evidence type="ECO:0000313" key="14">
    <source>
        <dbReference type="EMBL" id="KAK2192024.1"/>
    </source>
</evidence>
<evidence type="ECO:0000256" key="4">
    <source>
        <dbReference type="ARBA" id="ARBA00022741"/>
    </source>
</evidence>
<accession>A0AAD9UJQ2</accession>
<sequence length="1292" mass="147375">MEEQDPQKEHHRKRSGAKANKHKVVKKDQTLTAQQRNPKAFSYQSINKVSRVVRRTLDIKEKKHHIPVVDRAPVEPPPVLIAVVGPPKVGKSTLVRCLIKNFTRQKLSTIQGPITIVSGKKRRLTIVECNNDINSMIDLAKVADLILLLVDASFGFEMETFEFLNICQVHGFPKIMGVLTHLDHFRNNKQLSKTKKRLKHRFWTEIYAGAKLFYLSGMVNGEYQKTEIHNLGRFISVMKFRPLIWRSTHPYLIADRLEDVTDPELVRRQAKCDRSVCLYGYVRGTHFHNHSHVHIPGCGDFSVRDMSYLPDPCPLPDRENRRTLSEKERLIYSPMSGVGGIVYDKDAVYIELGGSHSHVTTPAQPEKPSNELVSNLVDSRQTVDTKMASSQVSIFKGTTPISSEDAERFRMPQEERVEVNGRVRRKAVFEDNSEVEDEDSNDEDDEEDEEISEDEEEGTEEEEEEDKVMSQSQTDGKQTAADVEYADSEDDLEKESSDDDHSDHSGVAIFSPVTRKKGTKGAADSTHKVVPTKPANKKSKQIEHNESDTESENEVEYDSENDSENDRIDEDLDENEDLSLEDDSEEENTSVRDVGKITSAKVAAKKGKQSSGGKEGTEDGAKAAGTDSGVCSERDLSSEEEGMEEQAEEGSDGEEEEEMEEGPGLQWKENLALKASEAFMRRQQEIPNLRKFVYGDTVASAGDSDEEEDDDVGGLFKVARRKDMREKVNRVTANATDCSCFHFTDIRDWLQEDLMESIKDCFVTGKWQACEDAQALLEEDDKLFGDFEDLETGEVHKAEESDSEEGEDEDKKAEVADLIGAYIVEDRDECRKRKALEKRTEKKKRMKAMFDSMYDDKEGGGTYFDDLKSEMEQQAILNREEFDKMDEETRALYEGYRPGVYVRLQVDNMPCEFIDNFDATYPIILGGLLSAEQNIGYVQVRLKKHRWHKRILKTRDPMIISLGWRRFQSIALFSMQDHNGRNRLLKYTPEHLHCHATFWGPITPQGTGMLAVQTVAGSTPEFRVTATGVVLELDKAMTIVKKLKLTGTPYKIYKKTAFIQGMFNSALEVAKFEGTNIRTVSGVRGQLKKGVKDGPAGAFRATFEDKILLSDIVFVRTWYPVQVPEFYNPVTSLLLPPAEKNQWQGMKTVGQLRREKGVKREVNPDHLYKPVERQLKAPAPLIIPKELQRALPFKDKPKVARKVKDPRQSKRVAMVREPHERKVASLLKMMKTLHQQKMQERHQAMRQRVALHKKQNEKVEAKRDAKHKEIKKQIYRVLGQVEKRKNKRRHDD</sequence>
<dbReference type="GO" id="GO:0005525">
    <property type="term" value="F:GTP binding"/>
    <property type="evidence" value="ECO:0007669"/>
    <property type="project" value="UniProtKB-KW"/>
</dbReference>